<organism evidence="2 3">
    <name type="scientific">Proteiniclasticum aestuarii</name>
    <dbReference type="NCBI Taxonomy" id="2817862"/>
    <lineage>
        <taxon>Bacteria</taxon>
        <taxon>Bacillati</taxon>
        <taxon>Bacillota</taxon>
        <taxon>Clostridia</taxon>
        <taxon>Eubacteriales</taxon>
        <taxon>Clostridiaceae</taxon>
        <taxon>Proteiniclasticum</taxon>
    </lineage>
</organism>
<evidence type="ECO:0000313" key="2">
    <source>
        <dbReference type="EMBL" id="MBO1266167.1"/>
    </source>
</evidence>
<keyword evidence="1" id="KW-0732">Signal</keyword>
<comment type="caution">
    <text evidence="2">The sequence shown here is derived from an EMBL/GenBank/DDBJ whole genome shotgun (WGS) entry which is preliminary data.</text>
</comment>
<dbReference type="Proteomes" id="UP000664218">
    <property type="component" value="Unassembled WGS sequence"/>
</dbReference>
<feature type="chain" id="PRO_5038512868" evidence="1">
    <location>
        <begin position="20"/>
        <end position="110"/>
    </location>
</feature>
<proteinExistence type="predicted"/>
<gene>
    <name evidence="2" type="ORF">J3A84_14110</name>
</gene>
<feature type="signal peptide" evidence="1">
    <location>
        <begin position="1"/>
        <end position="19"/>
    </location>
</feature>
<dbReference type="RefSeq" id="WP_207600691.1">
    <property type="nucleotide sequence ID" value="NZ_JAFNJU010000013.1"/>
</dbReference>
<evidence type="ECO:0000313" key="3">
    <source>
        <dbReference type="Proteomes" id="UP000664218"/>
    </source>
</evidence>
<dbReference type="EMBL" id="JAFNJU010000013">
    <property type="protein sequence ID" value="MBO1266167.1"/>
    <property type="molecule type" value="Genomic_DNA"/>
</dbReference>
<name>A0A939HDU9_9CLOT</name>
<protein>
    <submittedName>
        <fullName evidence="2">Uncharacterized protein</fullName>
    </submittedName>
</protein>
<sequence length="110" mass="11978">MKKIAVLFLTLLVTAQVTAYGYTIVMHGITETEFGYVNVYDTSDRAYTMFVLENMNAGGVAAVRSNSSTSWVTKSVTGSLNPGDYPKTASISISKTVGHQHAYIETFIAR</sequence>
<evidence type="ECO:0000256" key="1">
    <source>
        <dbReference type="SAM" id="SignalP"/>
    </source>
</evidence>
<reference evidence="2" key="1">
    <citation type="submission" date="2021-03" db="EMBL/GenBank/DDBJ databases">
        <title>Proteiniclasticum marinus sp. nov., isolated from tidal flat sediment.</title>
        <authorList>
            <person name="Namirimu T."/>
            <person name="Yang J.-A."/>
            <person name="Yang S.-H."/>
            <person name="Kim Y.-J."/>
            <person name="Kwon K.K."/>
        </authorList>
    </citation>
    <scope>NUCLEOTIDE SEQUENCE</scope>
    <source>
        <strain evidence="2">SCR006</strain>
    </source>
</reference>
<keyword evidence="3" id="KW-1185">Reference proteome</keyword>
<dbReference type="AlphaFoldDB" id="A0A939HDU9"/>
<accession>A0A939HDU9</accession>